<evidence type="ECO:0000313" key="1">
    <source>
        <dbReference type="EMBL" id="KAK3611532.1"/>
    </source>
</evidence>
<comment type="caution">
    <text evidence="1">The sequence shown here is derived from an EMBL/GenBank/DDBJ whole genome shotgun (WGS) entry which is preliminary data.</text>
</comment>
<reference evidence="1" key="3">
    <citation type="submission" date="2023-05" db="EMBL/GenBank/DDBJ databases">
        <authorList>
            <person name="Smith C.H."/>
        </authorList>
    </citation>
    <scope>NUCLEOTIDE SEQUENCE</scope>
    <source>
        <strain evidence="1">CHS0354</strain>
        <tissue evidence="1">Mantle</tissue>
    </source>
</reference>
<proteinExistence type="predicted"/>
<gene>
    <name evidence="1" type="ORF">CHS0354_016468</name>
</gene>
<protein>
    <submittedName>
        <fullName evidence="1">Uncharacterized protein</fullName>
    </submittedName>
</protein>
<dbReference type="Proteomes" id="UP001195483">
    <property type="component" value="Unassembled WGS sequence"/>
</dbReference>
<reference evidence="1" key="1">
    <citation type="journal article" date="2021" name="Genome Biol. Evol.">
        <title>A High-Quality Reference Genome for a Parasitic Bivalve with Doubly Uniparental Inheritance (Bivalvia: Unionida).</title>
        <authorList>
            <person name="Smith C.H."/>
        </authorList>
    </citation>
    <scope>NUCLEOTIDE SEQUENCE</scope>
    <source>
        <strain evidence="1">CHS0354</strain>
    </source>
</reference>
<name>A0AAE0TJK2_9BIVA</name>
<evidence type="ECO:0000313" key="2">
    <source>
        <dbReference type="Proteomes" id="UP001195483"/>
    </source>
</evidence>
<dbReference type="EMBL" id="JAEAOA010001017">
    <property type="protein sequence ID" value="KAK3611532.1"/>
    <property type="molecule type" value="Genomic_DNA"/>
</dbReference>
<organism evidence="1 2">
    <name type="scientific">Potamilus streckersoni</name>
    <dbReference type="NCBI Taxonomy" id="2493646"/>
    <lineage>
        <taxon>Eukaryota</taxon>
        <taxon>Metazoa</taxon>
        <taxon>Spiralia</taxon>
        <taxon>Lophotrochozoa</taxon>
        <taxon>Mollusca</taxon>
        <taxon>Bivalvia</taxon>
        <taxon>Autobranchia</taxon>
        <taxon>Heteroconchia</taxon>
        <taxon>Palaeoheterodonta</taxon>
        <taxon>Unionida</taxon>
        <taxon>Unionoidea</taxon>
        <taxon>Unionidae</taxon>
        <taxon>Ambleminae</taxon>
        <taxon>Lampsilini</taxon>
        <taxon>Potamilus</taxon>
    </lineage>
</organism>
<dbReference type="AlphaFoldDB" id="A0AAE0TJK2"/>
<sequence length="113" mass="12762">MQAQKRFRQRTIDSPSCVSNGCIGDLNKRIPKEYVQDGSYTTNPVSVLELGFEEPRSHVRKSSYESNKTSYTQRIHNCGKTDNTTDACVQTYTQMDANESVSLQTKTQDTGRC</sequence>
<accession>A0AAE0TJK2</accession>
<keyword evidence="2" id="KW-1185">Reference proteome</keyword>
<reference evidence="1" key="2">
    <citation type="journal article" date="2021" name="Genome Biol. Evol.">
        <title>Developing a high-quality reference genome for a parasitic bivalve with doubly uniparental inheritance (Bivalvia: Unionida).</title>
        <authorList>
            <person name="Smith C.H."/>
        </authorList>
    </citation>
    <scope>NUCLEOTIDE SEQUENCE</scope>
    <source>
        <strain evidence="1">CHS0354</strain>
        <tissue evidence="1">Mantle</tissue>
    </source>
</reference>